<comment type="caution">
    <text evidence="2">The sequence shown here is derived from an EMBL/GenBank/DDBJ whole genome shotgun (WGS) entry which is preliminary data.</text>
</comment>
<feature type="chain" id="PRO_5043585132" description="Secreted protein" evidence="1">
    <location>
        <begin position="17"/>
        <end position="128"/>
    </location>
</feature>
<evidence type="ECO:0008006" key="4">
    <source>
        <dbReference type="Google" id="ProtNLM"/>
    </source>
</evidence>
<keyword evidence="1" id="KW-0732">Signal</keyword>
<name>A0AAV4XX89_CAEEX</name>
<evidence type="ECO:0000313" key="2">
    <source>
        <dbReference type="EMBL" id="GIY98609.1"/>
    </source>
</evidence>
<protein>
    <recommendedName>
        <fullName evidence="4">Secreted protein</fullName>
    </recommendedName>
</protein>
<dbReference type="Proteomes" id="UP001054945">
    <property type="component" value="Unassembled WGS sequence"/>
</dbReference>
<dbReference type="EMBL" id="BPLR01000941">
    <property type="protein sequence ID" value="GIY98609.1"/>
    <property type="molecule type" value="Genomic_DNA"/>
</dbReference>
<dbReference type="AlphaFoldDB" id="A0AAV4XX89"/>
<proteinExistence type="predicted"/>
<sequence>MTIGLRILLFIVTISGIDEEGFDGRGKTSSVLRERENWRNKEQTISGIVREKQVVWISPNEKKEGKKLFLFHEGGKIRVTNSRRSLGSCEKSRWYGSLLMKKVRAQIFLHEEYRHFHAENYFFSLTLK</sequence>
<reference evidence="2 3" key="1">
    <citation type="submission" date="2021-06" db="EMBL/GenBank/DDBJ databases">
        <title>Caerostris extrusa draft genome.</title>
        <authorList>
            <person name="Kono N."/>
            <person name="Arakawa K."/>
        </authorList>
    </citation>
    <scope>NUCLEOTIDE SEQUENCE [LARGE SCALE GENOMIC DNA]</scope>
</reference>
<accession>A0AAV4XX89</accession>
<evidence type="ECO:0000256" key="1">
    <source>
        <dbReference type="SAM" id="SignalP"/>
    </source>
</evidence>
<gene>
    <name evidence="2" type="ORF">CEXT_465941</name>
</gene>
<organism evidence="2 3">
    <name type="scientific">Caerostris extrusa</name>
    <name type="common">Bark spider</name>
    <name type="synonym">Caerostris bankana</name>
    <dbReference type="NCBI Taxonomy" id="172846"/>
    <lineage>
        <taxon>Eukaryota</taxon>
        <taxon>Metazoa</taxon>
        <taxon>Ecdysozoa</taxon>
        <taxon>Arthropoda</taxon>
        <taxon>Chelicerata</taxon>
        <taxon>Arachnida</taxon>
        <taxon>Araneae</taxon>
        <taxon>Araneomorphae</taxon>
        <taxon>Entelegynae</taxon>
        <taxon>Araneoidea</taxon>
        <taxon>Araneidae</taxon>
        <taxon>Caerostris</taxon>
    </lineage>
</organism>
<keyword evidence="3" id="KW-1185">Reference proteome</keyword>
<evidence type="ECO:0000313" key="3">
    <source>
        <dbReference type="Proteomes" id="UP001054945"/>
    </source>
</evidence>
<feature type="signal peptide" evidence="1">
    <location>
        <begin position="1"/>
        <end position="16"/>
    </location>
</feature>